<dbReference type="PROSITE" id="PS51195">
    <property type="entry name" value="Q_MOTIF"/>
    <property type="match status" value="1"/>
</dbReference>
<feature type="domain" description="Helicase C-terminal" evidence="8">
    <location>
        <begin position="521"/>
        <end position="689"/>
    </location>
</feature>
<feature type="region of interest" description="Disordered" evidence="6">
    <location>
        <begin position="99"/>
        <end position="160"/>
    </location>
</feature>
<dbReference type="SUPFAM" id="SSF52540">
    <property type="entry name" value="P-loop containing nucleoside triphosphate hydrolases"/>
    <property type="match status" value="1"/>
</dbReference>
<dbReference type="GO" id="GO:0003724">
    <property type="term" value="F:RNA helicase activity"/>
    <property type="evidence" value="ECO:0007669"/>
    <property type="project" value="InterPro"/>
</dbReference>
<evidence type="ECO:0000256" key="4">
    <source>
        <dbReference type="ARBA" id="ARBA00022840"/>
    </source>
</evidence>
<feature type="compositionally biased region" description="Basic and acidic residues" evidence="6">
    <location>
        <begin position="829"/>
        <end position="841"/>
    </location>
</feature>
<sequence length="868" mass="97624">MDKPSSPLPGNTIKKQRKDKKKAKPPRRGEGPESDQLDSLPWNESLPADDSFFLLGESSEGGFLSLEEIDESEYGFIGGIPDLEVGNKKKKNLYTDLKSKKRKRGEENGGSDGSCVVDADEGEEEAKSKTTKKKKKSRRKKRKGVSDESGEPKGESTVEGRDKNSVEWFRVYDIQDKNIVLPNLCLCPFRNMDPNDYVFALTDKHHNNFVGDDGNENLILDEDEVYAWKELRLHPLLVKSIRQLGFKEPTPIQKACIPAAAHQGKDVIGAAETGSGKTLAFALPILQRLLEEREKEGRLIHENRNSDEKVFSRGPLRALIITPTRELALQVSDHLKGGAKFLDIQVVPIVGGMSTEKQERLLKRRPEIVVGTPGRLWELMSAGEQHLVEVSITDALAKLHSLSFFVLDEADRMIESGHFHELQSIIDMLPMTNGSIEQNSKPTAICKTIPTLQRKKRQTFVFSATIALSDNFRRKLKRGLSSSRPSVSDGLSSIETLSERAGIRPDVAIVDLTNAAILAHKLEESFLECKEEVKEAYLYYILSVHGQGRTIIFCTSIAAVRRISSILRILGINALTLHAQMQQRARLKAIDRFRGNEHSVLIATDVAARGLDIPGVRTVVHFQLPHSAEVYIHRSGRTARASADGCCIALISPSDKTKFFALCKSLSKESLRQFPVDDSYMPEILKRLSLARQIDKILRKNSQENVNKSWLMRNAESLDLEVEESASEEDVVNGYKQKKISSLQLKKLQQELNDHLKQPFQPKTFSHRFLAGAGVSPLLQQQLEQLSKMNTVDAKNSSKRAGFVVIGQDFVEPLQALRSSGHEVCVNVDKKRETRRQAETWKRKKRDEKRSQREKQRKDRKKAREGIN</sequence>
<dbReference type="CDD" id="cd18787">
    <property type="entry name" value="SF2_C_DEAD"/>
    <property type="match status" value="1"/>
</dbReference>
<dbReference type="InterPro" id="IPR000629">
    <property type="entry name" value="RNA-helicase_DEAD-box_CS"/>
</dbReference>
<dbReference type="PROSITE" id="PS51194">
    <property type="entry name" value="HELICASE_CTER"/>
    <property type="match status" value="1"/>
</dbReference>
<evidence type="ECO:0000259" key="7">
    <source>
        <dbReference type="PROSITE" id="PS51192"/>
    </source>
</evidence>
<dbReference type="PROSITE" id="PS00039">
    <property type="entry name" value="DEAD_ATP_HELICASE"/>
    <property type="match status" value="1"/>
</dbReference>
<evidence type="ECO:0000256" key="1">
    <source>
        <dbReference type="ARBA" id="ARBA00022741"/>
    </source>
</evidence>
<dbReference type="CDD" id="cd17946">
    <property type="entry name" value="DEADc_DDX24"/>
    <property type="match status" value="1"/>
</dbReference>
<evidence type="ECO:0000313" key="10">
    <source>
        <dbReference type="EMBL" id="THU65829.1"/>
    </source>
</evidence>
<proteinExistence type="predicted"/>
<protein>
    <recommendedName>
        <fullName evidence="12">RNA helicase</fullName>
    </recommendedName>
</protein>
<dbReference type="Gene3D" id="3.40.50.300">
    <property type="entry name" value="P-loop containing nucleotide triphosphate hydrolases"/>
    <property type="match status" value="2"/>
</dbReference>
<evidence type="ECO:0000256" key="2">
    <source>
        <dbReference type="ARBA" id="ARBA00022801"/>
    </source>
</evidence>
<feature type="compositionally biased region" description="Basic residues" evidence="6">
    <location>
        <begin position="14"/>
        <end position="26"/>
    </location>
</feature>
<dbReference type="PANTHER" id="PTHR47959">
    <property type="entry name" value="ATP-DEPENDENT RNA HELICASE RHLE-RELATED"/>
    <property type="match status" value="1"/>
</dbReference>
<evidence type="ECO:0000256" key="6">
    <source>
        <dbReference type="SAM" id="MobiDB-lite"/>
    </source>
</evidence>
<dbReference type="STRING" id="52838.A0A4S8JUH6"/>
<feature type="domain" description="Helicase ATP-binding" evidence="7">
    <location>
        <begin position="258"/>
        <end position="484"/>
    </location>
</feature>
<dbReference type="AlphaFoldDB" id="A0A4S8JUH6"/>
<name>A0A4S8JUH6_MUSBA</name>
<dbReference type="InterPro" id="IPR014001">
    <property type="entry name" value="Helicase_ATP-bd"/>
</dbReference>
<dbReference type="PROSITE" id="PS51192">
    <property type="entry name" value="HELICASE_ATP_BIND_1"/>
    <property type="match status" value="1"/>
</dbReference>
<accession>A0A4S8JUH6</accession>
<keyword evidence="1" id="KW-0547">Nucleotide-binding</keyword>
<gene>
    <name evidence="10" type="ORF">C4D60_Mb05t07770</name>
</gene>
<keyword evidence="3" id="KW-0347">Helicase</keyword>
<dbReference type="Pfam" id="PF00270">
    <property type="entry name" value="DEAD"/>
    <property type="match status" value="1"/>
</dbReference>
<evidence type="ECO:0000256" key="3">
    <source>
        <dbReference type="ARBA" id="ARBA00022806"/>
    </source>
</evidence>
<feature type="short sequence motif" description="Q motif" evidence="5">
    <location>
        <begin position="226"/>
        <end position="254"/>
    </location>
</feature>
<evidence type="ECO:0000259" key="8">
    <source>
        <dbReference type="PROSITE" id="PS51194"/>
    </source>
</evidence>
<dbReference type="SMART" id="SM00487">
    <property type="entry name" value="DEXDc"/>
    <property type="match status" value="1"/>
</dbReference>
<dbReference type="InterPro" id="IPR011545">
    <property type="entry name" value="DEAD/DEAH_box_helicase_dom"/>
</dbReference>
<dbReference type="GO" id="GO:0016787">
    <property type="term" value="F:hydrolase activity"/>
    <property type="evidence" value="ECO:0007669"/>
    <property type="project" value="UniProtKB-KW"/>
</dbReference>
<feature type="domain" description="DEAD-box RNA helicase Q" evidence="9">
    <location>
        <begin position="226"/>
        <end position="254"/>
    </location>
</feature>
<dbReference type="GO" id="GO:0005524">
    <property type="term" value="F:ATP binding"/>
    <property type="evidence" value="ECO:0007669"/>
    <property type="project" value="UniProtKB-KW"/>
</dbReference>
<feature type="compositionally biased region" description="Basic and acidic residues" evidence="6">
    <location>
        <begin position="144"/>
        <end position="160"/>
    </location>
</feature>
<keyword evidence="11" id="KW-1185">Reference proteome</keyword>
<feature type="region of interest" description="Disordered" evidence="6">
    <location>
        <begin position="1"/>
        <end position="54"/>
    </location>
</feature>
<evidence type="ECO:0000259" key="9">
    <source>
        <dbReference type="PROSITE" id="PS51195"/>
    </source>
</evidence>
<keyword evidence="2" id="KW-0378">Hydrolase</keyword>
<reference evidence="10" key="1">
    <citation type="journal article" date="2019" name="Nat. Plants">
        <title>Genome sequencing of Musa balbisiana reveals subgenome evolution and function divergence in polyploid bananas.</title>
        <authorList>
            <person name="Yao X."/>
        </authorList>
    </citation>
    <scope>NUCLEOTIDE SEQUENCE [LARGE SCALE GENOMIC DNA]</scope>
    <source>
        <strain evidence="10">DH-PKW</strain>
        <tissue evidence="10">Leaves</tissue>
    </source>
</reference>
<feature type="compositionally biased region" description="Basic and acidic residues" evidence="6">
    <location>
        <begin position="848"/>
        <end position="868"/>
    </location>
</feature>
<feature type="compositionally biased region" description="Basic residues" evidence="6">
    <location>
        <begin position="129"/>
        <end position="143"/>
    </location>
</feature>
<dbReference type="EMBL" id="PYDT01000003">
    <property type="protein sequence ID" value="THU65829.1"/>
    <property type="molecule type" value="Genomic_DNA"/>
</dbReference>
<dbReference type="InterPro" id="IPR050079">
    <property type="entry name" value="DEAD_box_RNA_helicase"/>
</dbReference>
<dbReference type="Proteomes" id="UP000317650">
    <property type="component" value="Chromosome 5"/>
</dbReference>
<feature type="region of interest" description="Disordered" evidence="6">
    <location>
        <begin position="829"/>
        <end position="868"/>
    </location>
</feature>
<keyword evidence="4" id="KW-0067">ATP-binding</keyword>
<dbReference type="SMART" id="SM00490">
    <property type="entry name" value="HELICc"/>
    <property type="match status" value="1"/>
</dbReference>
<dbReference type="Pfam" id="PF00271">
    <property type="entry name" value="Helicase_C"/>
    <property type="match status" value="1"/>
</dbReference>
<dbReference type="InterPro" id="IPR014014">
    <property type="entry name" value="RNA_helicase_DEAD_Q_motif"/>
</dbReference>
<evidence type="ECO:0000313" key="11">
    <source>
        <dbReference type="Proteomes" id="UP000317650"/>
    </source>
</evidence>
<organism evidence="10 11">
    <name type="scientific">Musa balbisiana</name>
    <name type="common">Banana</name>
    <dbReference type="NCBI Taxonomy" id="52838"/>
    <lineage>
        <taxon>Eukaryota</taxon>
        <taxon>Viridiplantae</taxon>
        <taxon>Streptophyta</taxon>
        <taxon>Embryophyta</taxon>
        <taxon>Tracheophyta</taxon>
        <taxon>Spermatophyta</taxon>
        <taxon>Magnoliopsida</taxon>
        <taxon>Liliopsida</taxon>
        <taxon>Zingiberales</taxon>
        <taxon>Musaceae</taxon>
        <taxon>Musa</taxon>
    </lineage>
</organism>
<dbReference type="InterPro" id="IPR027417">
    <property type="entry name" value="P-loop_NTPase"/>
</dbReference>
<evidence type="ECO:0000256" key="5">
    <source>
        <dbReference type="PROSITE-ProRule" id="PRU00552"/>
    </source>
</evidence>
<dbReference type="GO" id="GO:0003676">
    <property type="term" value="F:nucleic acid binding"/>
    <property type="evidence" value="ECO:0007669"/>
    <property type="project" value="InterPro"/>
</dbReference>
<evidence type="ECO:0008006" key="12">
    <source>
        <dbReference type="Google" id="ProtNLM"/>
    </source>
</evidence>
<dbReference type="InterPro" id="IPR001650">
    <property type="entry name" value="Helicase_C-like"/>
</dbReference>
<dbReference type="PANTHER" id="PTHR47959:SF1">
    <property type="entry name" value="ATP-DEPENDENT RNA HELICASE DBPA"/>
    <property type="match status" value="1"/>
</dbReference>
<dbReference type="GO" id="GO:0005829">
    <property type="term" value="C:cytosol"/>
    <property type="evidence" value="ECO:0007669"/>
    <property type="project" value="TreeGrafter"/>
</dbReference>
<comment type="caution">
    <text evidence="10">The sequence shown here is derived from an EMBL/GenBank/DDBJ whole genome shotgun (WGS) entry which is preliminary data.</text>
</comment>